<keyword evidence="1" id="KW-0812">Transmembrane</keyword>
<sequence>MPSLLITFTYGLSLIFDAYGLVSVMGAFSVPFVLYALLRTFTLYTYLYFSILTVFLSYIALAKPLWFSVLFNRRNMAILVCLGYLWATVAAFTLTPRFFTALVFQLSDESDFSVMMVVQSIIIVLLYAIMIGLYTTAIMQMQKPSFKAGASKAQKNVLRSALIYCTPPNIFCALSLSGYLCSTVDEVLGLMRPSHWPSGFAMSLWLNSEDVCTKLTVMSQSTINVGYTYGDGYHFFSSEFL</sequence>
<proteinExistence type="predicted"/>
<feature type="transmembrane region" description="Helical" evidence="1">
    <location>
        <begin position="114"/>
        <end position="137"/>
    </location>
</feature>
<evidence type="ECO:0000256" key="1">
    <source>
        <dbReference type="SAM" id="Phobius"/>
    </source>
</evidence>
<keyword evidence="3" id="KW-1185">Reference proteome</keyword>
<name>A0AA39LTC7_9BILA</name>
<dbReference type="AlphaFoldDB" id="A0AA39LTC7"/>
<evidence type="ECO:0000313" key="2">
    <source>
        <dbReference type="EMBL" id="KAK0408559.1"/>
    </source>
</evidence>
<accession>A0AA39LTC7</accession>
<dbReference type="Proteomes" id="UP001175271">
    <property type="component" value="Unassembled WGS sequence"/>
</dbReference>
<keyword evidence="1" id="KW-0472">Membrane</keyword>
<reference evidence="2" key="1">
    <citation type="submission" date="2023-06" db="EMBL/GenBank/DDBJ databases">
        <title>Genomic analysis of the entomopathogenic nematode Steinernema hermaphroditum.</title>
        <authorList>
            <person name="Schwarz E.M."/>
            <person name="Heppert J.K."/>
            <person name="Baniya A."/>
            <person name="Schwartz H.T."/>
            <person name="Tan C.-H."/>
            <person name="Antoshechkin I."/>
            <person name="Sternberg P.W."/>
            <person name="Goodrich-Blair H."/>
            <person name="Dillman A.R."/>
        </authorList>
    </citation>
    <scope>NUCLEOTIDE SEQUENCE</scope>
    <source>
        <strain evidence="2">PS9179</strain>
        <tissue evidence="2">Whole animal</tissue>
    </source>
</reference>
<organism evidence="2 3">
    <name type="scientific">Steinernema hermaphroditum</name>
    <dbReference type="NCBI Taxonomy" id="289476"/>
    <lineage>
        <taxon>Eukaryota</taxon>
        <taxon>Metazoa</taxon>
        <taxon>Ecdysozoa</taxon>
        <taxon>Nematoda</taxon>
        <taxon>Chromadorea</taxon>
        <taxon>Rhabditida</taxon>
        <taxon>Tylenchina</taxon>
        <taxon>Panagrolaimomorpha</taxon>
        <taxon>Strongyloidoidea</taxon>
        <taxon>Steinernematidae</taxon>
        <taxon>Steinernema</taxon>
    </lineage>
</organism>
<feature type="transmembrane region" description="Helical" evidence="1">
    <location>
        <begin position="12"/>
        <end position="37"/>
    </location>
</feature>
<protein>
    <submittedName>
        <fullName evidence="2">Uncharacterized protein</fullName>
    </submittedName>
</protein>
<evidence type="ECO:0000313" key="3">
    <source>
        <dbReference type="Proteomes" id="UP001175271"/>
    </source>
</evidence>
<feature type="transmembrane region" description="Helical" evidence="1">
    <location>
        <begin position="74"/>
        <end position="94"/>
    </location>
</feature>
<dbReference type="EMBL" id="JAUCMV010000003">
    <property type="protein sequence ID" value="KAK0408559.1"/>
    <property type="molecule type" value="Genomic_DNA"/>
</dbReference>
<keyword evidence="1" id="KW-1133">Transmembrane helix</keyword>
<feature type="transmembrane region" description="Helical" evidence="1">
    <location>
        <begin position="43"/>
        <end position="62"/>
    </location>
</feature>
<gene>
    <name evidence="2" type="ORF">QR680_004023</name>
</gene>
<comment type="caution">
    <text evidence="2">The sequence shown here is derived from an EMBL/GenBank/DDBJ whole genome shotgun (WGS) entry which is preliminary data.</text>
</comment>